<gene>
    <name evidence="2" type="ORF">B0J15DRAFT_205003</name>
</gene>
<protein>
    <submittedName>
        <fullName evidence="2">Uncharacterized protein</fullName>
    </submittedName>
</protein>
<proteinExistence type="predicted"/>
<accession>A0A9P9KZC6</accession>
<reference evidence="2" key="1">
    <citation type="journal article" date="2021" name="Nat. Commun.">
        <title>Genetic determinants of endophytism in the Arabidopsis root mycobiome.</title>
        <authorList>
            <person name="Mesny F."/>
            <person name="Miyauchi S."/>
            <person name="Thiergart T."/>
            <person name="Pickel B."/>
            <person name="Atanasova L."/>
            <person name="Karlsson M."/>
            <person name="Huettel B."/>
            <person name="Barry K.W."/>
            <person name="Haridas S."/>
            <person name="Chen C."/>
            <person name="Bauer D."/>
            <person name="Andreopoulos W."/>
            <person name="Pangilinan J."/>
            <person name="LaButti K."/>
            <person name="Riley R."/>
            <person name="Lipzen A."/>
            <person name="Clum A."/>
            <person name="Drula E."/>
            <person name="Henrissat B."/>
            <person name="Kohler A."/>
            <person name="Grigoriev I.V."/>
            <person name="Martin F.M."/>
            <person name="Hacquard S."/>
        </authorList>
    </citation>
    <scope>NUCLEOTIDE SEQUENCE</scope>
    <source>
        <strain evidence="2">FSSC 5 MPI-SDFR-AT-0091</strain>
    </source>
</reference>
<keyword evidence="3" id="KW-1185">Reference proteome</keyword>
<evidence type="ECO:0000313" key="3">
    <source>
        <dbReference type="Proteomes" id="UP000736672"/>
    </source>
</evidence>
<feature type="transmembrane region" description="Helical" evidence="1">
    <location>
        <begin position="107"/>
        <end position="126"/>
    </location>
</feature>
<dbReference type="Proteomes" id="UP000736672">
    <property type="component" value="Unassembled WGS sequence"/>
</dbReference>
<dbReference type="EMBL" id="JAGTJS010000004">
    <property type="protein sequence ID" value="KAH7271159.1"/>
    <property type="molecule type" value="Genomic_DNA"/>
</dbReference>
<keyword evidence="1" id="KW-0472">Membrane</keyword>
<feature type="transmembrane region" description="Helical" evidence="1">
    <location>
        <begin position="35"/>
        <end position="56"/>
    </location>
</feature>
<comment type="caution">
    <text evidence="2">The sequence shown here is derived from an EMBL/GenBank/DDBJ whole genome shotgun (WGS) entry which is preliminary data.</text>
</comment>
<keyword evidence="1" id="KW-0812">Transmembrane</keyword>
<sequence length="127" mass="14052">MSTIPFVIHALVETPAALSFILYPSLHLQPLTPAAALLLQSLGGLLLTSNLIALIFARRPFDDVSRQVALAFAFWHVWPCYRAYTRLSGRALEGDTLETRSTLGGPVVHLGVHSILLTMFLYTWYLG</sequence>
<organism evidence="2 3">
    <name type="scientific">Fusarium solani</name>
    <name type="common">Filamentous fungus</name>
    <dbReference type="NCBI Taxonomy" id="169388"/>
    <lineage>
        <taxon>Eukaryota</taxon>
        <taxon>Fungi</taxon>
        <taxon>Dikarya</taxon>
        <taxon>Ascomycota</taxon>
        <taxon>Pezizomycotina</taxon>
        <taxon>Sordariomycetes</taxon>
        <taxon>Hypocreomycetidae</taxon>
        <taxon>Hypocreales</taxon>
        <taxon>Nectriaceae</taxon>
        <taxon>Fusarium</taxon>
        <taxon>Fusarium solani species complex</taxon>
    </lineage>
</organism>
<name>A0A9P9KZC6_FUSSL</name>
<evidence type="ECO:0000256" key="1">
    <source>
        <dbReference type="SAM" id="Phobius"/>
    </source>
</evidence>
<keyword evidence="1" id="KW-1133">Transmembrane helix</keyword>
<evidence type="ECO:0000313" key="2">
    <source>
        <dbReference type="EMBL" id="KAH7271159.1"/>
    </source>
</evidence>
<dbReference type="AlphaFoldDB" id="A0A9P9KZC6"/>
<dbReference type="OrthoDB" id="5783963at2759"/>